<dbReference type="AlphaFoldDB" id="A0A0N5B8U1"/>
<reference evidence="3" key="1">
    <citation type="submission" date="2017-02" db="UniProtKB">
        <authorList>
            <consortium name="WormBaseParasite"/>
        </authorList>
    </citation>
    <scope>IDENTIFICATION</scope>
</reference>
<dbReference type="InterPro" id="IPR001506">
    <property type="entry name" value="Peptidase_M12A"/>
</dbReference>
<sequence>MSSVKITTNNELDDNYRIKKSIIRYKRSKWVLPIKYHISQKLNVSVIKQAIKVVEEETCVTFNESNKHIRIKRGINFKKHHSSCHSYVGMRRIKKKYLYCFQKMALEIKHKNDTSVTGLNICGNTKTPIIVTSEGTSVLVLWYGKKDDHSFNLTYQEIDDKKN</sequence>
<dbReference type="Proteomes" id="UP000046392">
    <property type="component" value="Unplaced"/>
</dbReference>
<dbReference type="Pfam" id="PF01400">
    <property type="entry name" value="Astacin"/>
    <property type="match status" value="1"/>
</dbReference>
<dbReference type="GO" id="GO:0006508">
    <property type="term" value="P:proteolysis"/>
    <property type="evidence" value="ECO:0007669"/>
    <property type="project" value="InterPro"/>
</dbReference>
<dbReference type="InterPro" id="IPR024079">
    <property type="entry name" value="MetalloPept_cat_dom_sf"/>
</dbReference>
<protein>
    <submittedName>
        <fullName evidence="3">Astacin domain-containing protein</fullName>
    </submittedName>
</protein>
<dbReference type="GO" id="GO:0004222">
    <property type="term" value="F:metalloendopeptidase activity"/>
    <property type="evidence" value="ECO:0007669"/>
    <property type="project" value="InterPro"/>
</dbReference>
<evidence type="ECO:0000313" key="2">
    <source>
        <dbReference type="Proteomes" id="UP000046392"/>
    </source>
</evidence>
<proteinExistence type="predicted"/>
<dbReference type="WBParaSite" id="SPAL_0000246400.1">
    <property type="protein sequence ID" value="SPAL_0000246400.1"/>
    <property type="gene ID" value="SPAL_0000246400"/>
</dbReference>
<accession>A0A0N5B8U1</accession>
<name>A0A0N5B8U1_STREA</name>
<feature type="domain" description="Peptidase M12A" evidence="1">
    <location>
        <begin position="33"/>
        <end position="95"/>
    </location>
</feature>
<organism evidence="2 3">
    <name type="scientific">Strongyloides papillosus</name>
    <name type="common">Intestinal threadworm</name>
    <dbReference type="NCBI Taxonomy" id="174720"/>
    <lineage>
        <taxon>Eukaryota</taxon>
        <taxon>Metazoa</taxon>
        <taxon>Ecdysozoa</taxon>
        <taxon>Nematoda</taxon>
        <taxon>Chromadorea</taxon>
        <taxon>Rhabditida</taxon>
        <taxon>Tylenchina</taxon>
        <taxon>Panagrolaimomorpha</taxon>
        <taxon>Strongyloidoidea</taxon>
        <taxon>Strongyloididae</taxon>
        <taxon>Strongyloides</taxon>
    </lineage>
</organism>
<dbReference type="Gene3D" id="3.40.390.10">
    <property type="entry name" value="Collagenase (Catalytic Domain)"/>
    <property type="match status" value="1"/>
</dbReference>
<keyword evidence="2" id="KW-1185">Reference proteome</keyword>
<evidence type="ECO:0000259" key="1">
    <source>
        <dbReference type="Pfam" id="PF01400"/>
    </source>
</evidence>
<evidence type="ECO:0000313" key="3">
    <source>
        <dbReference type="WBParaSite" id="SPAL_0000246400.1"/>
    </source>
</evidence>